<comment type="caution">
    <text evidence="2">The sequence shown here is derived from an EMBL/GenBank/DDBJ whole genome shotgun (WGS) entry which is preliminary data.</text>
</comment>
<dbReference type="AlphaFoldDB" id="A0A5R8YQV3"/>
<protein>
    <submittedName>
        <fullName evidence="2">Uncharacterized protein</fullName>
    </submittedName>
</protein>
<evidence type="ECO:0000313" key="3">
    <source>
        <dbReference type="Proteomes" id="UP000309033"/>
    </source>
</evidence>
<proteinExistence type="predicted"/>
<accession>A0A5R8YQV3</accession>
<dbReference type="EMBL" id="VANP01000011">
    <property type="protein sequence ID" value="TLP55146.1"/>
    <property type="molecule type" value="Genomic_DNA"/>
</dbReference>
<evidence type="ECO:0000313" key="2">
    <source>
        <dbReference type="EMBL" id="TLP55146.1"/>
    </source>
</evidence>
<sequence length="71" mass="7017">MRPGGSAGPAGFRREGLSPGGPDGRTGGPGQPGGGAGPPRSRGAWSPPRPGRARAARSRRGPPARRTVLPG</sequence>
<feature type="compositionally biased region" description="Gly residues" evidence="1">
    <location>
        <begin position="18"/>
        <end position="37"/>
    </location>
</feature>
<gene>
    <name evidence="2" type="ORF">FED44_25790</name>
</gene>
<evidence type="ECO:0000256" key="1">
    <source>
        <dbReference type="SAM" id="MobiDB-lite"/>
    </source>
</evidence>
<dbReference type="Proteomes" id="UP000309033">
    <property type="component" value="Unassembled WGS sequence"/>
</dbReference>
<keyword evidence="3" id="KW-1185">Reference proteome</keyword>
<organism evidence="2 3">
    <name type="scientific">Microbispora triticiradicis</name>
    <dbReference type="NCBI Taxonomy" id="2200763"/>
    <lineage>
        <taxon>Bacteria</taxon>
        <taxon>Bacillati</taxon>
        <taxon>Actinomycetota</taxon>
        <taxon>Actinomycetes</taxon>
        <taxon>Streptosporangiales</taxon>
        <taxon>Streptosporangiaceae</taxon>
        <taxon>Microbispora</taxon>
    </lineage>
</organism>
<feature type="compositionally biased region" description="Basic residues" evidence="1">
    <location>
        <begin position="51"/>
        <end position="63"/>
    </location>
</feature>
<name>A0A5R8YQV3_9ACTN</name>
<feature type="region of interest" description="Disordered" evidence="1">
    <location>
        <begin position="1"/>
        <end position="71"/>
    </location>
</feature>
<reference evidence="2" key="1">
    <citation type="submission" date="2019-05" db="EMBL/GenBank/DDBJ databases">
        <title>Isolation, diversity and antifungal activity of Actinobacteria from wheat.</title>
        <authorList>
            <person name="Yu B."/>
        </authorList>
    </citation>
    <scope>NUCLEOTIDE SEQUENCE [LARGE SCALE GENOMIC DNA]</scope>
    <source>
        <strain evidence="2">NEAU-HEGS1-5</strain>
    </source>
</reference>